<dbReference type="EMBL" id="VHLH01000030">
    <property type="protein sequence ID" value="TPW26474.1"/>
    <property type="molecule type" value="Genomic_DNA"/>
</dbReference>
<evidence type="ECO:0000313" key="2">
    <source>
        <dbReference type="EMBL" id="TPW26474.1"/>
    </source>
</evidence>
<keyword evidence="3" id="KW-1185">Reference proteome</keyword>
<organism evidence="2 3">
    <name type="scientific">Pararhizobium mangrovi</name>
    <dbReference type="NCBI Taxonomy" id="2590452"/>
    <lineage>
        <taxon>Bacteria</taxon>
        <taxon>Pseudomonadati</taxon>
        <taxon>Pseudomonadota</taxon>
        <taxon>Alphaproteobacteria</taxon>
        <taxon>Hyphomicrobiales</taxon>
        <taxon>Rhizobiaceae</taxon>
        <taxon>Rhizobium/Agrobacterium group</taxon>
        <taxon>Pararhizobium</taxon>
    </lineage>
</organism>
<comment type="caution">
    <text evidence="2">The sequence shown here is derived from an EMBL/GenBank/DDBJ whole genome shotgun (WGS) entry which is preliminary data.</text>
</comment>
<dbReference type="RefSeq" id="WP_141167858.1">
    <property type="nucleotide sequence ID" value="NZ_VHLH01000030.1"/>
</dbReference>
<dbReference type="Pfam" id="PF00582">
    <property type="entry name" value="Usp"/>
    <property type="match status" value="1"/>
</dbReference>
<reference evidence="2 3" key="1">
    <citation type="submission" date="2019-06" db="EMBL/GenBank/DDBJ databases">
        <authorList>
            <person name="Li M."/>
        </authorList>
    </citation>
    <scope>NUCLEOTIDE SEQUENCE [LARGE SCALE GENOMIC DNA]</scope>
    <source>
        <strain evidence="2 3">BGMRC6574</strain>
    </source>
</reference>
<dbReference type="InterPro" id="IPR006016">
    <property type="entry name" value="UspA"/>
</dbReference>
<evidence type="ECO:0000259" key="1">
    <source>
        <dbReference type="Pfam" id="PF00582"/>
    </source>
</evidence>
<dbReference type="Gene3D" id="3.40.50.12370">
    <property type="match status" value="1"/>
</dbReference>
<dbReference type="SUPFAM" id="SSF52402">
    <property type="entry name" value="Adenine nucleotide alpha hydrolases-like"/>
    <property type="match status" value="1"/>
</dbReference>
<evidence type="ECO:0000313" key="3">
    <source>
        <dbReference type="Proteomes" id="UP000320314"/>
    </source>
</evidence>
<protein>
    <submittedName>
        <fullName evidence="2">Universal stress protein</fullName>
    </submittedName>
</protein>
<feature type="domain" description="UspA" evidence="1">
    <location>
        <begin position="211"/>
        <end position="277"/>
    </location>
</feature>
<proteinExistence type="predicted"/>
<dbReference type="AlphaFoldDB" id="A0A506U0H3"/>
<gene>
    <name evidence="2" type="ORF">FJU11_14835</name>
</gene>
<sequence>MKTLLVPVENHDRIRSILDSALLFARRFESRLTGFALAPATTPFLAADVIGASVVYEPLAEYEEHSDAQARETFEAFMRENAVERTGGDPKGLGWGWKKDVPPGDHMAGILARTFDLTVVGRSEPRVAGPRSTTLDAALFDSGRPILIAPPEAPSSIATRIVIAWNQSTETARTVAFAMPVLKAAEEVVVLTVEGSHVPGPSGEDLVAYLRAHGIVARKVAATPGKRGPGETILAEAEALGADLVVKGAFTQSRLRQIIFGGATQHILTETKLPIFMAH</sequence>
<dbReference type="CDD" id="cd00293">
    <property type="entry name" value="USP-like"/>
    <property type="match status" value="1"/>
</dbReference>
<name>A0A506U0H3_9HYPH</name>
<dbReference type="OrthoDB" id="9804721at2"/>
<dbReference type="Proteomes" id="UP000320314">
    <property type="component" value="Unassembled WGS sequence"/>
</dbReference>
<accession>A0A506U0H3</accession>